<evidence type="ECO:0000313" key="1">
    <source>
        <dbReference type="EMBL" id="GIY56166.1"/>
    </source>
</evidence>
<keyword evidence="2" id="KW-1185">Reference proteome</keyword>
<dbReference type="Proteomes" id="UP001054945">
    <property type="component" value="Unassembled WGS sequence"/>
</dbReference>
<comment type="caution">
    <text evidence="1">The sequence shown here is derived from an EMBL/GenBank/DDBJ whole genome shotgun (WGS) entry which is preliminary data.</text>
</comment>
<protein>
    <submittedName>
        <fullName evidence="1">Uncharacterized protein</fullName>
    </submittedName>
</protein>
<gene>
    <name evidence="1" type="ORF">CEXT_135501</name>
</gene>
<organism evidence="1 2">
    <name type="scientific">Caerostris extrusa</name>
    <name type="common">Bark spider</name>
    <name type="synonym">Caerostris bankana</name>
    <dbReference type="NCBI Taxonomy" id="172846"/>
    <lineage>
        <taxon>Eukaryota</taxon>
        <taxon>Metazoa</taxon>
        <taxon>Ecdysozoa</taxon>
        <taxon>Arthropoda</taxon>
        <taxon>Chelicerata</taxon>
        <taxon>Arachnida</taxon>
        <taxon>Araneae</taxon>
        <taxon>Araneomorphae</taxon>
        <taxon>Entelegynae</taxon>
        <taxon>Araneoidea</taxon>
        <taxon>Araneidae</taxon>
        <taxon>Caerostris</taxon>
    </lineage>
</organism>
<dbReference type="EMBL" id="BPLR01012734">
    <property type="protein sequence ID" value="GIY56166.1"/>
    <property type="molecule type" value="Genomic_DNA"/>
</dbReference>
<sequence length="85" mass="9759">MQSTPGSSCGRGRLQKQAMELHSGIVRYESLTKESELCVLKKETLSISNTRSIGDFKSLLHFVSASMGVFTRRYFHDYWKDQRVI</sequence>
<accession>A0AAV4UEJ1</accession>
<proteinExistence type="predicted"/>
<evidence type="ECO:0000313" key="2">
    <source>
        <dbReference type="Proteomes" id="UP001054945"/>
    </source>
</evidence>
<dbReference type="AlphaFoldDB" id="A0AAV4UEJ1"/>
<reference evidence="1 2" key="1">
    <citation type="submission" date="2021-06" db="EMBL/GenBank/DDBJ databases">
        <title>Caerostris extrusa draft genome.</title>
        <authorList>
            <person name="Kono N."/>
            <person name="Arakawa K."/>
        </authorList>
    </citation>
    <scope>NUCLEOTIDE SEQUENCE [LARGE SCALE GENOMIC DNA]</scope>
</reference>
<name>A0AAV4UEJ1_CAEEX</name>